<feature type="non-terminal residue" evidence="3">
    <location>
        <position position="1"/>
    </location>
</feature>
<keyword evidence="2" id="KW-0067">ATP-binding</keyword>
<dbReference type="AlphaFoldDB" id="A0A0C3KEJ2"/>
<gene>
    <name evidence="3" type="ORF">M407DRAFT_36128</name>
</gene>
<dbReference type="OrthoDB" id="3254459at2759"/>
<evidence type="ECO:0000313" key="4">
    <source>
        <dbReference type="Proteomes" id="UP000054248"/>
    </source>
</evidence>
<dbReference type="InterPro" id="IPR013126">
    <property type="entry name" value="Hsp_70_fam"/>
</dbReference>
<proteinExistence type="predicted"/>
<evidence type="ECO:0000256" key="1">
    <source>
        <dbReference type="ARBA" id="ARBA00022741"/>
    </source>
</evidence>
<organism evidence="3 4">
    <name type="scientific">Tulasnella calospora MUT 4182</name>
    <dbReference type="NCBI Taxonomy" id="1051891"/>
    <lineage>
        <taxon>Eukaryota</taxon>
        <taxon>Fungi</taxon>
        <taxon>Dikarya</taxon>
        <taxon>Basidiomycota</taxon>
        <taxon>Agaricomycotina</taxon>
        <taxon>Agaricomycetes</taxon>
        <taxon>Cantharellales</taxon>
        <taxon>Tulasnellaceae</taxon>
        <taxon>Tulasnella</taxon>
    </lineage>
</organism>
<dbReference type="Pfam" id="PF00012">
    <property type="entry name" value="HSP70"/>
    <property type="match status" value="1"/>
</dbReference>
<dbReference type="SUPFAM" id="SSF53067">
    <property type="entry name" value="Actin-like ATPase domain"/>
    <property type="match status" value="1"/>
</dbReference>
<protein>
    <submittedName>
        <fullName evidence="3">Uncharacterized protein</fullName>
    </submittedName>
</protein>
<dbReference type="PANTHER" id="PTHR19375">
    <property type="entry name" value="HEAT SHOCK PROTEIN 70KDA"/>
    <property type="match status" value="1"/>
</dbReference>
<dbReference type="Gene3D" id="3.30.420.40">
    <property type="match status" value="1"/>
</dbReference>
<dbReference type="HOGENOM" id="CLU_2874115_0_0_1"/>
<reference evidence="4" key="2">
    <citation type="submission" date="2015-01" db="EMBL/GenBank/DDBJ databases">
        <title>Evolutionary Origins and Diversification of the Mycorrhizal Mutualists.</title>
        <authorList>
            <consortium name="DOE Joint Genome Institute"/>
            <consortium name="Mycorrhizal Genomics Consortium"/>
            <person name="Kohler A."/>
            <person name="Kuo A."/>
            <person name="Nagy L.G."/>
            <person name="Floudas D."/>
            <person name="Copeland A."/>
            <person name="Barry K.W."/>
            <person name="Cichocki N."/>
            <person name="Veneault-Fourrey C."/>
            <person name="LaButti K."/>
            <person name="Lindquist E.A."/>
            <person name="Lipzen A."/>
            <person name="Lundell T."/>
            <person name="Morin E."/>
            <person name="Murat C."/>
            <person name="Riley R."/>
            <person name="Ohm R."/>
            <person name="Sun H."/>
            <person name="Tunlid A."/>
            <person name="Henrissat B."/>
            <person name="Grigoriev I.V."/>
            <person name="Hibbett D.S."/>
            <person name="Martin F."/>
        </authorList>
    </citation>
    <scope>NUCLEOTIDE SEQUENCE [LARGE SCALE GENOMIC DNA]</scope>
    <source>
        <strain evidence="4">MUT 4182</strain>
    </source>
</reference>
<dbReference type="InterPro" id="IPR043129">
    <property type="entry name" value="ATPase_NBD"/>
</dbReference>
<dbReference type="Proteomes" id="UP000054248">
    <property type="component" value="Unassembled WGS sequence"/>
</dbReference>
<evidence type="ECO:0000256" key="2">
    <source>
        <dbReference type="ARBA" id="ARBA00022840"/>
    </source>
</evidence>
<dbReference type="Gene3D" id="3.90.640.10">
    <property type="entry name" value="Actin, Chain A, domain 4"/>
    <property type="match status" value="1"/>
</dbReference>
<evidence type="ECO:0000313" key="3">
    <source>
        <dbReference type="EMBL" id="KIO19843.1"/>
    </source>
</evidence>
<sequence>SFEDGNDCSETFTHAKFEELNVNLSRKTLKLVEQVLKDAGMKREDIEDVVLVGGSTRVTRLPTL</sequence>
<keyword evidence="4" id="KW-1185">Reference proteome</keyword>
<dbReference type="STRING" id="1051891.A0A0C3KEJ2"/>
<dbReference type="EMBL" id="KN823200">
    <property type="protein sequence ID" value="KIO19843.1"/>
    <property type="molecule type" value="Genomic_DNA"/>
</dbReference>
<accession>A0A0C3KEJ2</accession>
<feature type="non-terminal residue" evidence="3">
    <location>
        <position position="64"/>
    </location>
</feature>
<name>A0A0C3KEJ2_9AGAM</name>
<reference evidence="3 4" key="1">
    <citation type="submission" date="2014-04" db="EMBL/GenBank/DDBJ databases">
        <authorList>
            <consortium name="DOE Joint Genome Institute"/>
            <person name="Kuo A."/>
            <person name="Girlanda M."/>
            <person name="Perotto S."/>
            <person name="Kohler A."/>
            <person name="Nagy L.G."/>
            <person name="Floudas D."/>
            <person name="Copeland A."/>
            <person name="Barry K.W."/>
            <person name="Cichocki N."/>
            <person name="Veneault-Fourrey C."/>
            <person name="LaButti K."/>
            <person name="Lindquist E.A."/>
            <person name="Lipzen A."/>
            <person name="Lundell T."/>
            <person name="Morin E."/>
            <person name="Murat C."/>
            <person name="Sun H."/>
            <person name="Tunlid A."/>
            <person name="Henrissat B."/>
            <person name="Grigoriev I.V."/>
            <person name="Hibbett D.S."/>
            <person name="Martin F."/>
            <person name="Nordberg H.P."/>
            <person name="Cantor M.N."/>
            <person name="Hua S.X."/>
        </authorList>
    </citation>
    <scope>NUCLEOTIDE SEQUENCE [LARGE SCALE GENOMIC DNA]</scope>
    <source>
        <strain evidence="3 4">MUT 4182</strain>
    </source>
</reference>
<dbReference type="GO" id="GO:0005524">
    <property type="term" value="F:ATP binding"/>
    <property type="evidence" value="ECO:0007669"/>
    <property type="project" value="UniProtKB-KW"/>
</dbReference>
<keyword evidence="1" id="KW-0547">Nucleotide-binding</keyword>
<dbReference type="GO" id="GO:0140662">
    <property type="term" value="F:ATP-dependent protein folding chaperone"/>
    <property type="evidence" value="ECO:0007669"/>
    <property type="project" value="InterPro"/>
</dbReference>